<sequence length="125" mass="13371">MILRSVQVSTLGDRSCWLGTCDVERVGGCEFRIPRAASCAPRPPPAPAPTHRTASASVATPAPTHTRRSLLNLHPEGIKALSVGTLTAIIFQNHFNARLAPVARPRTRREGRGPPRCISPDSCSA</sequence>
<dbReference type="AlphaFoldDB" id="A0A167XSL2"/>
<name>A0A167XSL2_9AGAM</name>
<dbReference type="Proteomes" id="UP000076532">
    <property type="component" value="Unassembled WGS sequence"/>
</dbReference>
<evidence type="ECO:0000313" key="2">
    <source>
        <dbReference type="EMBL" id="KZP07523.1"/>
    </source>
</evidence>
<evidence type="ECO:0000313" key="3">
    <source>
        <dbReference type="Proteomes" id="UP000076532"/>
    </source>
</evidence>
<feature type="region of interest" description="Disordered" evidence="1">
    <location>
        <begin position="102"/>
        <end position="125"/>
    </location>
</feature>
<accession>A0A167XSL2</accession>
<reference evidence="2 3" key="1">
    <citation type="journal article" date="2016" name="Mol. Biol. Evol.">
        <title>Comparative Genomics of Early-Diverging Mushroom-Forming Fungi Provides Insights into the Origins of Lignocellulose Decay Capabilities.</title>
        <authorList>
            <person name="Nagy L.G."/>
            <person name="Riley R."/>
            <person name="Tritt A."/>
            <person name="Adam C."/>
            <person name="Daum C."/>
            <person name="Floudas D."/>
            <person name="Sun H."/>
            <person name="Yadav J.S."/>
            <person name="Pangilinan J."/>
            <person name="Larsson K.H."/>
            <person name="Matsuura K."/>
            <person name="Barry K."/>
            <person name="Labutti K."/>
            <person name="Kuo R."/>
            <person name="Ohm R.A."/>
            <person name="Bhattacharya S.S."/>
            <person name="Shirouzu T."/>
            <person name="Yoshinaga Y."/>
            <person name="Martin F.M."/>
            <person name="Grigoriev I.V."/>
            <person name="Hibbett D.S."/>
        </authorList>
    </citation>
    <scope>NUCLEOTIDE SEQUENCE [LARGE SCALE GENOMIC DNA]</scope>
    <source>
        <strain evidence="2 3">CBS 109695</strain>
    </source>
</reference>
<evidence type="ECO:0000256" key="1">
    <source>
        <dbReference type="SAM" id="MobiDB-lite"/>
    </source>
</evidence>
<dbReference type="EMBL" id="KV417748">
    <property type="protein sequence ID" value="KZP07523.1"/>
    <property type="molecule type" value="Genomic_DNA"/>
</dbReference>
<feature type="region of interest" description="Disordered" evidence="1">
    <location>
        <begin position="40"/>
        <end position="64"/>
    </location>
</feature>
<proteinExistence type="predicted"/>
<gene>
    <name evidence="2" type="ORF">FIBSPDRAFT_875410</name>
</gene>
<feature type="compositionally biased region" description="Low complexity" evidence="1">
    <location>
        <begin position="49"/>
        <end position="64"/>
    </location>
</feature>
<dbReference type="OrthoDB" id="3045089at2759"/>
<organism evidence="2 3">
    <name type="scientific">Athelia psychrophila</name>
    <dbReference type="NCBI Taxonomy" id="1759441"/>
    <lineage>
        <taxon>Eukaryota</taxon>
        <taxon>Fungi</taxon>
        <taxon>Dikarya</taxon>
        <taxon>Basidiomycota</taxon>
        <taxon>Agaricomycotina</taxon>
        <taxon>Agaricomycetes</taxon>
        <taxon>Agaricomycetidae</taxon>
        <taxon>Atheliales</taxon>
        <taxon>Atheliaceae</taxon>
        <taxon>Athelia</taxon>
    </lineage>
</organism>
<protein>
    <submittedName>
        <fullName evidence="2">Uncharacterized protein</fullName>
    </submittedName>
</protein>
<keyword evidence="3" id="KW-1185">Reference proteome</keyword>